<proteinExistence type="predicted"/>
<feature type="compositionally biased region" description="Basic and acidic residues" evidence="1">
    <location>
        <begin position="225"/>
        <end position="236"/>
    </location>
</feature>
<organism evidence="3 4">
    <name type="scientific">Magnaporthiopsis poae (strain ATCC 64411 / 73-15)</name>
    <name type="common">Kentucky bluegrass fungus</name>
    <name type="synonym">Magnaporthe poae</name>
    <dbReference type="NCBI Taxonomy" id="644358"/>
    <lineage>
        <taxon>Eukaryota</taxon>
        <taxon>Fungi</taxon>
        <taxon>Dikarya</taxon>
        <taxon>Ascomycota</taxon>
        <taxon>Pezizomycotina</taxon>
        <taxon>Sordariomycetes</taxon>
        <taxon>Sordariomycetidae</taxon>
        <taxon>Magnaporthales</taxon>
        <taxon>Magnaporthaceae</taxon>
        <taxon>Magnaporthiopsis</taxon>
    </lineage>
</organism>
<feature type="region of interest" description="Disordered" evidence="1">
    <location>
        <begin position="74"/>
        <end position="315"/>
    </location>
</feature>
<dbReference type="Proteomes" id="UP000011715">
    <property type="component" value="Unassembled WGS sequence"/>
</dbReference>
<dbReference type="EnsemblFungi" id="MAPG_10563T0">
    <property type="protein sequence ID" value="MAPG_10563T0"/>
    <property type="gene ID" value="MAPG_10563"/>
</dbReference>
<reference evidence="3" key="5">
    <citation type="submission" date="2015-06" db="UniProtKB">
        <authorList>
            <consortium name="EnsemblFungi"/>
        </authorList>
    </citation>
    <scope>IDENTIFICATION</scope>
    <source>
        <strain evidence="3">ATCC 64411</strain>
    </source>
</reference>
<evidence type="ECO:0000256" key="1">
    <source>
        <dbReference type="SAM" id="MobiDB-lite"/>
    </source>
</evidence>
<feature type="compositionally biased region" description="Gly residues" evidence="1">
    <location>
        <begin position="263"/>
        <end position="277"/>
    </location>
</feature>
<dbReference type="EMBL" id="GL876975">
    <property type="protein sequence ID" value="KLU90711.1"/>
    <property type="molecule type" value="Genomic_DNA"/>
</dbReference>
<reference evidence="3" key="4">
    <citation type="journal article" date="2015" name="G3 (Bethesda)">
        <title>Genome sequences of three phytopathogenic species of the Magnaporthaceae family of fungi.</title>
        <authorList>
            <person name="Okagaki L.H."/>
            <person name="Nunes C.C."/>
            <person name="Sailsbery J."/>
            <person name="Clay B."/>
            <person name="Brown D."/>
            <person name="John T."/>
            <person name="Oh Y."/>
            <person name="Young N."/>
            <person name="Fitzgerald M."/>
            <person name="Haas B.J."/>
            <person name="Zeng Q."/>
            <person name="Young S."/>
            <person name="Adiconis X."/>
            <person name="Fan L."/>
            <person name="Levin J.Z."/>
            <person name="Mitchell T.K."/>
            <person name="Okubara P.A."/>
            <person name="Farman M.L."/>
            <person name="Kohn L.M."/>
            <person name="Birren B."/>
            <person name="Ma L.-J."/>
            <person name="Dean R.A."/>
        </authorList>
    </citation>
    <scope>NUCLEOTIDE SEQUENCE</scope>
    <source>
        <strain evidence="3">ATCC 64411 / 73-15</strain>
    </source>
</reference>
<reference evidence="2" key="1">
    <citation type="submission" date="2010-05" db="EMBL/GenBank/DDBJ databases">
        <title>The Genome Sequence of Magnaporthe poae strain ATCC 64411.</title>
        <authorList>
            <consortium name="The Broad Institute Genome Sequencing Platform"/>
            <consortium name="Broad Institute Genome Sequencing Center for Infectious Disease"/>
            <person name="Ma L.-J."/>
            <person name="Dead R."/>
            <person name="Young S."/>
            <person name="Zeng Q."/>
            <person name="Koehrsen M."/>
            <person name="Alvarado L."/>
            <person name="Berlin A."/>
            <person name="Chapman S.B."/>
            <person name="Chen Z."/>
            <person name="Freedman E."/>
            <person name="Gellesch M."/>
            <person name="Goldberg J."/>
            <person name="Griggs A."/>
            <person name="Gujja S."/>
            <person name="Heilman E.R."/>
            <person name="Heiman D."/>
            <person name="Hepburn T."/>
            <person name="Howarth C."/>
            <person name="Jen D."/>
            <person name="Larson L."/>
            <person name="Mehta T."/>
            <person name="Neiman D."/>
            <person name="Pearson M."/>
            <person name="Roberts A."/>
            <person name="Saif S."/>
            <person name="Shea T."/>
            <person name="Shenoy N."/>
            <person name="Sisk P."/>
            <person name="Stolte C."/>
            <person name="Sykes S."/>
            <person name="Walk T."/>
            <person name="White J."/>
            <person name="Yandava C."/>
            <person name="Haas B."/>
            <person name="Nusbaum C."/>
            <person name="Birren B."/>
        </authorList>
    </citation>
    <scope>NUCLEOTIDE SEQUENCE</scope>
    <source>
        <strain evidence="2">ATCC 64411</strain>
    </source>
</reference>
<evidence type="ECO:0000313" key="4">
    <source>
        <dbReference type="Proteomes" id="UP000011715"/>
    </source>
</evidence>
<gene>
    <name evidence="2" type="ORF">MAPG_10563</name>
</gene>
<sequence>MTVLLVIEMVDDFNRAFHARPHLLPQKFWLYPDWSTLRKNMPGLDGLQPTPMAAESHEDHFDCCLQRLVDEAAENRAGSSQDTHRAASPVSSTSSHTFVRKANAAANTPSPPSPSARAGRSSRNRAIKRRQPQSDTSQDRACKRAQPMAKAKRATVPSDDTPSPKSSPRIFEDPSSPTRKLSRSQLPSQPMAQDGEHAPQRGMTEMPTSGGVGDESACVGSFGHQSRESGGREDVRAGLVQPAGAALGNGDGDGGDADDGGDTGHGGDAGHGAGAGDDGVHAARGVGGEGDSEADAKEQPEGAIVGLGLISSKVS</sequence>
<feature type="compositionally biased region" description="Polar residues" evidence="1">
    <location>
        <begin position="175"/>
        <end position="191"/>
    </location>
</feature>
<reference evidence="2" key="3">
    <citation type="submission" date="2011-03" db="EMBL/GenBank/DDBJ databases">
        <title>Annotation of Magnaporthe poae ATCC 64411.</title>
        <authorList>
            <person name="Ma L.-J."/>
            <person name="Dead R."/>
            <person name="Young S.K."/>
            <person name="Zeng Q."/>
            <person name="Gargeya S."/>
            <person name="Fitzgerald M."/>
            <person name="Haas B."/>
            <person name="Abouelleil A."/>
            <person name="Alvarado L."/>
            <person name="Arachchi H.M."/>
            <person name="Berlin A."/>
            <person name="Brown A."/>
            <person name="Chapman S.B."/>
            <person name="Chen Z."/>
            <person name="Dunbar C."/>
            <person name="Freedman E."/>
            <person name="Gearin G."/>
            <person name="Gellesch M."/>
            <person name="Goldberg J."/>
            <person name="Griggs A."/>
            <person name="Gujja S."/>
            <person name="Heiman D."/>
            <person name="Howarth C."/>
            <person name="Larson L."/>
            <person name="Lui A."/>
            <person name="MacDonald P.J.P."/>
            <person name="Mehta T."/>
            <person name="Montmayeur A."/>
            <person name="Murphy C."/>
            <person name="Neiman D."/>
            <person name="Pearson M."/>
            <person name="Priest M."/>
            <person name="Roberts A."/>
            <person name="Saif S."/>
            <person name="Shea T."/>
            <person name="Shenoy N."/>
            <person name="Sisk P."/>
            <person name="Stolte C."/>
            <person name="Sykes S."/>
            <person name="Yandava C."/>
            <person name="Wortman J."/>
            <person name="Nusbaum C."/>
            <person name="Birren B."/>
        </authorList>
    </citation>
    <scope>NUCLEOTIDE SEQUENCE</scope>
    <source>
        <strain evidence="2">ATCC 64411</strain>
    </source>
</reference>
<evidence type="ECO:0000313" key="2">
    <source>
        <dbReference type="EMBL" id="KLU90711.1"/>
    </source>
</evidence>
<reference evidence="4" key="2">
    <citation type="submission" date="2010-05" db="EMBL/GenBank/DDBJ databases">
        <title>The genome sequence of Magnaporthe poae strain ATCC 64411.</title>
        <authorList>
            <person name="Ma L.-J."/>
            <person name="Dead R."/>
            <person name="Young S."/>
            <person name="Zeng Q."/>
            <person name="Koehrsen M."/>
            <person name="Alvarado L."/>
            <person name="Berlin A."/>
            <person name="Chapman S.B."/>
            <person name="Chen Z."/>
            <person name="Freedman E."/>
            <person name="Gellesch M."/>
            <person name="Goldberg J."/>
            <person name="Griggs A."/>
            <person name="Gujja S."/>
            <person name="Heilman E.R."/>
            <person name="Heiman D."/>
            <person name="Hepburn T."/>
            <person name="Howarth C."/>
            <person name="Jen D."/>
            <person name="Larson L."/>
            <person name="Mehta T."/>
            <person name="Neiman D."/>
            <person name="Pearson M."/>
            <person name="Roberts A."/>
            <person name="Saif S."/>
            <person name="Shea T."/>
            <person name="Shenoy N."/>
            <person name="Sisk P."/>
            <person name="Stolte C."/>
            <person name="Sykes S."/>
            <person name="Walk T."/>
            <person name="White J."/>
            <person name="Yandava C."/>
            <person name="Haas B."/>
            <person name="Nusbaum C."/>
            <person name="Birren B."/>
        </authorList>
    </citation>
    <scope>NUCLEOTIDE SEQUENCE [LARGE SCALE GENOMIC DNA]</scope>
    <source>
        <strain evidence="4">ATCC 64411 / 73-15</strain>
    </source>
</reference>
<feature type="compositionally biased region" description="Basic residues" evidence="1">
    <location>
        <begin position="120"/>
        <end position="131"/>
    </location>
</feature>
<dbReference type="EMBL" id="ADBL01002361">
    <property type="status" value="NOT_ANNOTATED_CDS"/>
    <property type="molecule type" value="Genomic_DNA"/>
</dbReference>
<dbReference type="AlphaFoldDB" id="A0A0C4ECX4"/>
<dbReference type="eggNOG" id="ENOG502RN8K">
    <property type="taxonomic scope" value="Eukaryota"/>
</dbReference>
<accession>A0A0C4ECX4</accession>
<evidence type="ECO:0000313" key="3">
    <source>
        <dbReference type="EnsemblFungi" id="MAPG_10563T0"/>
    </source>
</evidence>
<dbReference type="OrthoDB" id="10615821at2759"/>
<keyword evidence="4" id="KW-1185">Reference proteome</keyword>
<name>A0A0C4ECX4_MAGP6</name>
<protein>
    <submittedName>
        <fullName evidence="2 3">Uncharacterized protein</fullName>
    </submittedName>
</protein>
<feature type="compositionally biased region" description="Low complexity" evidence="1">
    <location>
        <begin position="157"/>
        <end position="168"/>
    </location>
</feature>
<dbReference type="VEuPathDB" id="FungiDB:MAPG_10563"/>